<keyword evidence="2" id="KW-0812">Transmembrane</keyword>
<protein>
    <submittedName>
        <fullName evidence="3">Uncharacterized protein</fullName>
    </submittedName>
</protein>
<evidence type="ECO:0000313" key="3">
    <source>
        <dbReference type="EMBL" id="PHG13361.1"/>
    </source>
</evidence>
<evidence type="ECO:0000313" key="4">
    <source>
        <dbReference type="Proteomes" id="UP000225062"/>
    </source>
</evidence>
<proteinExistence type="predicted"/>
<feature type="transmembrane region" description="Helical" evidence="2">
    <location>
        <begin position="66"/>
        <end position="90"/>
    </location>
</feature>
<evidence type="ECO:0000256" key="1">
    <source>
        <dbReference type="SAM" id="MobiDB-lite"/>
    </source>
</evidence>
<gene>
    <name evidence="3" type="ORF">COI74_29515</name>
</gene>
<comment type="caution">
    <text evidence="3">The sequence shown here is derived from an EMBL/GenBank/DDBJ whole genome shotgun (WGS) entry which is preliminary data.</text>
</comment>
<organism evidence="3 4">
    <name type="scientific">Bacillus wiedmannii</name>
    <dbReference type="NCBI Taxonomy" id="1890302"/>
    <lineage>
        <taxon>Bacteria</taxon>
        <taxon>Bacillati</taxon>
        <taxon>Bacillota</taxon>
        <taxon>Bacilli</taxon>
        <taxon>Bacillales</taxon>
        <taxon>Bacillaceae</taxon>
        <taxon>Bacillus</taxon>
        <taxon>Bacillus cereus group</taxon>
    </lineage>
</organism>
<dbReference type="Proteomes" id="UP000225062">
    <property type="component" value="Unassembled WGS sequence"/>
</dbReference>
<reference evidence="3 4" key="1">
    <citation type="submission" date="2017-09" db="EMBL/GenBank/DDBJ databases">
        <title>Large-scale bioinformatics analysis of Bacillus genomes uncovers conserved roles of natural products in bacterial physiology.</title>
        <authorList>
            <consortium name="Agbiome Team Llc"/>
            <person name="Bleich R.M."/>
            <person name="Grubbs K.J."/>
            <person name="Santa Maria K.C."/>
            <person name="Allen S.E."/>
            <person name="Farag S."/>
            <person name="Shank E.A."/>
            <person name="Bowers A."/>
        </authorList>
    </citation>
    <scope>NUCLEOTIDE SEQUENCE [LARGE SCALE GENOMIC DNA]</scope>
    <source>
        <strain evidence="3 4">AFS032503</strain>
    </source>
</reference>
<dbReference type="AlphaFoldDB" id="A0ABD6TF20"/>
<evidence type="ECO:0000256" key="2">
    <source>
        <dbReference type="SAM" id="Phobius"/>
    </source>
</evidence>
<dbReference type="EMBL" id="NUUI01000143">
    <property type="protein sequence ID" value="PHG13361.1"/>
    <property type="molecule type" value="Genomic_DNA"/>
</dbReference>
<accession>A0ABD6TF20</accession>
<name>A0ABD6TF20_9BACI</name>
<keyword evidence="2" id="KW-0472">Membrane</keyword>
<sequence>MAGLAILISIASFILSKKEVSNVQTTAPHPKPITLPAPSPSTAEATPPISPNTNSVVRFILNTLRFLYFILIYAFLVTNFLTFFSVHITLKLTSHFMHHILL</sequence>
<keyword evidence="2" id="KW-1133">Transmembrane helix</keyword>
<feature type="compositionally biased region" description="Pro residues" evidence="1">
    <location>
        <begin position="29"/>
        <end position="39"/>
    </location>
</feature>
<feature type="region of interest" description="Disordered" evidence="1">
    <location>
        <begin position="23"/>
        <end position="47"/>
    </location>
</feature>